<gene>
    <name evidence="5 8" type="primary">rpsB</name>
    <name evidence="8" type="ORF">F0415_01750</name>
</gene>
<sequence>MSQVTMRQMLEAGVHFGHQTRYWNPKMAPYIFGARGKIHIINLEKTLPLFQDAMNFISGIAQKRGTVLFVGTKRSAREAIKEEAERCGMPYMAQRWLGGTLTNFATVKKSVARLKELEAAETDGTFEKLVKHEVLGLRRERDKLEASLGGIKDMNRLPDALFVIDIGHENIAVQEAKKLGIPVVAVVDTNYDPNLVDYAIPGNDDAIRAVQLYVRAAADAVLEGKAASPQAAVAAADDFVELDAEGNPVAKEKEEKKSAPRRAPRRSREAK</sequence>
<evidence type="ECO:0000256" key="4">
    <source>
        <dbReference type="ARBA" id="ARBA00035256"/>
    </source>
</evidence>
<dbReference type="NCBIfam" id="TIGR01011">
    <property type="entry name" value="rpsB_bact"/>
    <property type="match status" value="1"/>
</dbReference>
<organism evidence="8 9">
    <name type="scientific">Arenimonas fontis</name>
    <dbReference type="NCBI Taxonomy" id="2608255"/>
    <lineage>
        <taxon>Bacteria</taxon>
        <taxon>Pseudomonadati</taxon>
        <taxon>Pseudomonadota</taxon>
        <taxon>Gammaproteobacteria</taxon>
        <taxon>Lysobacterales</taxon>
        <taxon>Lysobacteraceae</taxon>
        <taxon>Arenimonas</taxon>
    </lineage>
</organism>
<dbReference type="GO" id="GO:0006412">
    <property type="term" value="P:translation"/>
    <property type="evidence" value="ECO:0007669"/>
    <property type="project" value="UniProtKB-UniRule"/>
</dbReference>
<comment type="similarity">
    <text evidence="1 5 6">Belongs to the universal ribosomal protein uS2 family.</text>
</comment>
<dbReference type="HAMAP" id="MF_00291_B">
    <property type="entry name" value="Ribosomal_uS2_B"/>
    <property type="match status" value="1"/>
</dbReference>
<dbReference type="Pfam" id="PF00318">
    <property type="entry name" value="Ribosomal_S2"/>
    <property type="match status" value="1"/>
</dbReference>
<evidence type="ECO:0000256" key="6">
    <source>
        <dbReference type="RuleBase" id="RU003631"/>
    </source>
</evidence>
<dbReference type="AlphaFoldDB" id="A0A5B2ZEB3"/>
<accession>A0A5B2ZEB3</accession>
<dbReference type="InterPro" id="IPR023591">
    <property type="entry name" value="Ribosomal_uS2_flav_dom_sf"/>
</dbReference>
<dbReference type="SUPFAM" id="SSF52313">
    <property type="entry name" value="Ribosomal protein S2"/>
    <property type="match status" value="1"/>
</dbReference>
<evidence type="ECO:0000313" key="8">
    <source>
        <dbReference type="EMBL" id="KAA2286245.1"/>
    </source>
</evidence>
<reference evidence="8 9" key="2">
    <citation type="submission" date="2019-09" db="EMBL/GenBank/DDBJ databases">
        <authorList>
            <person name="Mazur A."/>
        </authorList>
    </citation>
    <scope>NUCLEOTIDE SEQUENCE [LARGE SCALE GENOMIC DNA]</scope>
    <source>
        <strain evidence="8 9">3729k</strain>
    </source>
</reference>
<keyword evidence="9" id="KW-1185">Reference proteome</keyword>
<evidence type="ECO:0000256" key="5">
    <source>
        <dbReference type="HAMAP-Rule" id="MF_00291"/>
    </source>
</evidence>
<dbReference type="Gene3D" id="3.40.50.10490">
    <property type="entry name" value="Glucose-6-phosphate isomerase like protein, domain 1"/>
    <property type="match status" value="1"/>
</dbReference>
<dbReference type="EMBL" id="VUOD01000001">
    <property type="protein sequence ID" value="KAA2286245.1"/>
    <property type="molecule type" value="Genomic_DNA"/>
</dbReference>
<dbReference type="Gene3D" id="1.10.287.610">
    <property type="entry name" value="Helix hairpin bin"/>
    <property type="match status" value="1"/>
</dbReference>
<dbReference type="PROSITE" id="PS00962">
    <property type="entry name" value="RIBOSOMAL_S2_1"/>
    <property type="match status" value="1"/>
</dbReference>
<evidence type="ECO:0000256" key="1">
    <source>
        <dbReference type="ARBA" id="ARBA00006242"/>
    </source>
</evidence>
<dbReference type="PROSITE" id="PS00963">
    <property type="entry name" value="RIBOSOMAL_S2_2"/>
    <property type="match status" value="1"/>
</dbReference>
<dbReference type="CDD" id="cd01425">
    <property type="entry name" value="RPS2"/>
    <property type="match status" value="1"/>
</dbReference>
<dbReference type="InterPro" id="IPR001865">
    <property type="entry name" value="Ribosomal_uS2"/>
</dbReference>
<protein>
    <recommendedName>
        <fullName evidence="4 5">Small ribosomal subunit protein uS2</fullName>
    </recommendedName>
</protein>
<dbReference type="RefSeq" id="WP_149859467.1">
    <property type="nucleotide sequence ID" value="NZ_VUOD01000001.1"/>
</dbReference>
<evidence type="ECO:0000256" key="3">
    <source>
        <dbReference type="ARBA" id="ARBA00023274"/>
    </source>
</evidence>
<dbReference type="FunFam" id="1.10.287.610:FF:000001">
    <property type="entry name" value="30S ribosomal protein S2"/>
    <property type="match status" value="1"/>
</dbReference>
<reference evidence="8 9" key="1">
    <citation type="submission" date="2019-09" db="EMBL/GenBank/DDBJ databases">
        <title>Arenimonas chukotkensis sp. nov., a bacterium isolated from Chukotka hot spring, Arctic region, Russia.</title>
        <authorList>
            <person name="Zayulina K.S."/>
            <person name="Prokofeva M.I."/>
            <person name="Elcheninov A.G."/>
            <person name="Novikov A."/>
            <person name="Kochetkova T.V."/>
            <person name="Kublanov I.V."/>
        </authorList>
    </citation>
    <scope>NUCLEOTIDE SEQUENCE [LARGE SCALE GENOMIC DNA]</scope>
    <source>
        <strain evidence="8 9">3729k</strain>
    </source>
</reference>
<dbReference type="InterPro" id="IPR018130">
    <property type="entry name" value="Ribosomal_uS2_CS"/>
</dbReference>
<dbReference type="PANTHER" id="PTHR12534">
    <property type="entry name" value="30S RIBOSOMAL PROTEIN S2 PROKARYOTIC AND ORGANELLAR"/>
    <property type="match status" value="1"/>
</dbReference>
<keyword evidence="3 5" id="KW-0687">Ribonucleoprotein</keyword>
<dbReference type="PRINTS" id="PR00395">
    <property type="entry name" value="RIBOSOMALS2"/>
</dbReference>
<dbReference type="GO" id="GO:0022627">
    <property type="term" value="C:cytosolic small ribosomal subunit"/>
    <property type="evidence" value="ECO:0007669"/>
    <property type="project" value="TreeGrafter"/>
</dbReference>
<dbReference type="Proteomes" id="UP000322165">
    <property type="component" value="Unassembled WGS sequence"/>
</dbReference>
<name>A0A5B2ZEB3_9GAMM</name>
<dbReference type="PANTHER" id="PTHR12534:SF0">
    <property type="entry name" value="SMALL RIBOSOMAL SUBUNIT PROTEIN US2M"/>
    <property type="match status" value="1"/>
</dbReference>
<comment type="caution">
    <text evidence="8">The sequence shown here is derived from an EMBL/GenBank/DDBJ whole genome shotgun (WGS) entry which is preliminary data.</text>
</comment>
<dbReference type="InterPro" id="IPR005706">
    <property type="entry name" value="Ribosomal_uS2_bac/mit/plastid"/>
</dbReference>
<dbReference type="GO" id="GO:0003735">
    <property type="term" value="F:structural constituent of ribosome"/>
    <property type="evidence" value="ECO:0007669"/>
    <property type="project" value="InterPro"/>
</dbReference>
<proteinExistence type="inferred from homology"/>
<feature type="region of interest" description="Disordered" evidence="7">
    <location>
        <begin position="245"/>
        <end position="271"/>
    </location>
</feature>
<keyword evidence="2 5" id="KW-0689">Ribosomal protein</keyword>
<evidence type="ECO:0000256" key="7">
    <source>
        <dbReference type="SAM" id="MobiDB-lite"/>
    </source>
</evidence>
<evidence type="ECO:0000313" key="9">
    <source>
        <dbReference type="Proteomes" id="UP000322165"/>
    </source>
</evidence>
<evidence type="ECO:0000256" key="2">
    <source>
        <dbReference type="ARBA" id="ARBA00022980"/>
    </source>
</evidence>